<name>A0A0R1SJZ5_9LACO</name>
<dbReference type="EMBL" id="AZFA01000013">
    <property type="protein sequence ID" value="KRL66613.1"/>
    <property type="molecule type" value="Genomic_DNA"/>
</dbReference>
<comment type="caution">
    <text evidence="2">The sequence shown here is derived from an EMBL/GenBank/DDBJ whole genome shotgun (WGS) entry which is preliminary data.</text>
</comment>
<dbReference type="InterPro" id="IPR051534">
    <property type="entry name" value="CBASS_pafABC_assoc_protein"/>
</dbReference>
<dbReference type="PANTHER" id="PTHR34580">
    <property type="match status" value="1"/>
</dbReference>
<dbReference type="PANTHER" id="PTHR34580:SF1">
    <property type="entry name" value="PROTEIN PAFC"/>
    <property type="match status" value="1"/>
</dbReference>
<dbReference type="PROSITE" id="PS52050">
    <property type="entry name" value="WYL"/>
    <property type="match status" value="1"/>
</dbReference>
<sequence length="134" mass="16424">MEPLDIFYRDGKWYLWAYCRKRGALRLFLNTHIFKTQLLNDQTYLRRPFVLEDGTDDPRDFRQRYWVDFSFKEKYFETISDQFENDKVVHLTDRVLILEKDLYNPNFASKYLQQYGKHVKIETLPKLKAQLSRN</sequence>
<dbReference type="PATRIC" id="fig|1423815.3.peg.494"/>
<dbReference type="Pfam" id="PF13280">
    <property type="entry name" value="WYL"/>
    <property type="match status" value="1"/>
</dbReference>
<feature type="domain" description="WYL" evidence="1">
    <location>
        <begin position="1"/>
        <end position="28"/>
    </location>
</feature>
<evidence type="ECO:0000313" key="3">
    <source>
        <dbReference type="Proteomes" id="UP000051647"/>
    </source>
</evidence>
<dbReference type="Proteomes" id="UP000051647">
    <property type="component" value="Unassembled WGS sequence"/>
</dbReference>
<evidence type="ECO:0000259" key="1">
    <source>
        <dbReference type="Pfam" id="PF13280"/>
    </source>
</evidence>
<protein>
    <recommendedName>
        <fullName evidence="1">WYL domain-containing protein</fullName>
    </recommendedName>
</protein>
<gene>
    <name evidence="2" type="ORF">FC27_GL000487</name>
</gene>
<dbReference type="InterPro" id="IPR026881">
    <property type="entry name" value="WYL_dom"/>
</dbReference>
<keyword evidence="3" id="KW-1185">Reference proteome</keyword>
<organism evidence="2 3">
    <name type="scientific">Companilactobacillus versmoldensis DSM 14857 = KCTC 3814</name>
    <dbReference type="NCBI Taxonomy" id="1423815"/>
    <lineage>
        <taxon>Bacteria</taxon>
        <taxon>Bacillati</taxon>
        <taxon>Bacillota</taxon>
        <taxon>Bacilli</taxon>
        <taxon>Lactobacillales</taxon>
        <taxon>Lactobacillaceae</taxon>
        <taxon>Companilactobacillus</taxon>
    </lineage>
</organism>
<accession>A0A0R1SJZ5</accession>
<evidence type="ECO:0000313" key="2">
    <source>
        <dbReference type="EMBL" id="KRL66613.1"/>
    </source>
</evidence>
<dbReference type="STRING" id="1423815.FC27_GL000487"/>
<proteinExistence type="predicted"/>
<dbReference type="AlphaFoldDB" id="A0A0R1SJZ5"/>
<reference evidence="2 3" key="1">
    <citation type="journal article" date="2015" name="Genome Announc.">
        <title>Expanding the biotechnology potential of lactobacilli through comparative genomics of 213 strains and associated genera.</title>
        <authorList>
            <person name="Sun Z."/>
            <person name="Harris H.M."/>
            <person name="McCann A."/>
            <person name="Guo C."/>
            <person name="Argimon S."/>
            <person name="Zhang W."/>
            <person name="Yang X."/>
            <person name="Jeffery I.B."/>
            <person name="Cooney J.C."/>
            <person name="Kagawa T.F."/>
            <person name="Liu W."/>
            <person name="Song Y."/>
            <person name="Salvetti E."/>
            <person name="Wrobel A."/>
            <person name="Rasinkangas P."/>
            <person name="Parkhill J."/>
            <person name="Rea M.C."/>
            <person name="O'Sullivan O."/>
            <person name="Ritari J."/>
            <person name="Douillard F.P."/>
            <person name="Paul Ross R."/>
            <person name="Yang R."/>
            <person name="Briner A.E."/>
            <person name="Felis G.E."/>
            <person name="de Vos W.M."/>
            <person name="Barrangou R."/>
            <person name="Klaenhammer T.R."/>
            <person name="Caufield P.W."/>
            <person name="Cui Y."/>
            <person name="Zhang H."/>
            <person name="O'Toole P.W."/>
        </authorList>
    </citation>
    <scope>NUCLEOTIDE SEQUENCE [LARGE SCALE GENOMIC DNA]</scope>
    <source>
        <strain evidence="2 3">DSM 14857</strain>
    </source>
</reference>